<dbReference type="EMBL" id="WWCL01000002">
    <property type="protein sequence ID" value="MYN45106.1"/>
    <property type="molecule type" value="Genomic_DNA"/>
</dbReference>
<dbReference type="InterPro" id="IPR050330">
    <property type="entry name" value="Bact_OuterMem_StrucFunc"/>
</dbReference>
<dbReference type="Gene3D" id="3.30.1330.60">
    <property type="entry name" value="OmpA-like domain"/>
    <property type="match status" value="1"/>
</dbReference>
<dbReference type="Pfam" id="PF21923">
    <property type="entry name" value="BON_like"/>
    <property type="match status" value="1"/>
</dbReference>
<evidence type="ECO:0000259" key="6">
    <source>
        <dbReference type="PROSITE" id="PS51123"/>
    </source>
</evidence>
<evidence type="ECO:0000256" key="3">
    <source>
        <dbReference type="ARBA" id="ARBA00023237"/>
    </source>
</evidence>
<reference evidence="7" key="1">
    <citation type="submission" date="2019-12" db="EMBL/GenBank/DDBJ databases">
        <title>Novel species isolated from a subtropical stream in China.</title>
        <authorList>
            <person name="Lu H."/>
        </authorList>
    </citation>
    <scope>NUCLEOTIDE SEQUENCE [LARGE SCALE GENOMIC DNA]</scope>
    <source>
        <strain evidence="7">FT93W</strain>
    </source>
</reference>
<evidence type="ECO:0000256" key="2">
    <source>
        <dbReference type="ARBA" id="ARBA00023136"/>
    </source>
</evidence>
<protein>
    <submittedName>
        <fullName evidence="7">OmpA family protein</fullName>
    </submittedName>
</protein>
<comment type="caution">
    <text evidence="7">The sequence shown here is derived from an EMBL/GenBank/DDBJ whole genome shotgun (WGS) entry which is preliminary data.</text>
</comment>
<dbReference type="Proteomes" id="UP000444316">
    <property type="component" value="Unassembled WGS sequence"/>
</dbReference>
<dbReference type="RefSeq" id="WP_161034799.1">
    <property type="nucleotide sequence ID" value="NZ_WWCL01000002.1"/>
</dbReference>
<keyword evidence="3" id="KW-0998">Cell outer membrane</keyword>
<name>A0A845I1Y3_9BURK</name>
<feature type="signal peptide" evidence="5">
    <location>
        <begin position="1"/>
        <end position="22"/>
    </location>
</feature>
<keyword evidence="8" id="KW-1185">Reference proteome</keyword>
<evidence type="ECO:0000313" key="8">
    <source>
        <dbReference type="Proteomes" id="UP000444316"/>
    </source>
</evidence>
<keyword evidence="2 4" id="KW-0472">Membrane</keyword>
<dbReference type="GO" id="GO:0009279">
    <property type="term" value="C:cell outer membrane"/>
    <property type="evidence" value="ECO:0007669"/>
    <property type="project" value="UniProtKB-SubCell"/>
</dbReference>
<accession>A0A845I1Y3</accession>
<feature type="chain" id="PRO_5032913313" evidence="5">
    <location>
        <begin position="23"/>
        <end position="261"/>
    </location>
</feature>
<feature type="domain" description="OmpA-like" evidence="6">
    <location>
        <begin position="145"/>
        <end position="261"/>
    </location>
</feature>
<keyword evidence="5" id="KW-0732">Signal</keyword>
<dbReference type="CDD" id="cd07185">
    <property type="entry name" value="OmpA_C-like"/>
    <property type="match status" value="1"/>
</dbReference>
<dbReference type="AlphaFoldDB" id="A0A845I1Y3"/>
<dbReference type="InterPro" id="IPR036737">
    <property type="entry name" value="OmpA-like_sf"/>
</dbReference>
<evidence type="ECO:0000256" key="5">
    <source>
        <dbReference type="SAM" id="SignalP"/>
    </source>
</evidence>
<organism evidence="7 8">
    <name type="scientific">Duganella fentianensis</name>
    <dbReference type="NCBI Taxonomy" id="2692177"/>
    <lineage>
        <taxon>Bacteria</taxon>
        <taxon>Pseudomonadati</taxon>
        <taxon>Pseudomonadota</taxon>
        <taxon>Betaproteobacteria</taxon>
        <taxon>Burkholderiales</taxon>
        <taxon>Oxalobacteraceae</taxon>
        <taxon>Telluria group</taxon>
        <taxon>Duganella</taxon>
    </lineage>
</organism>
<dbReference type="SUPFAM" id="SSF103088">
    <property type="entry name" value="OmpA-like"/>
    <property type="match status" value="1"/>
</dbReference>
<dbReference type="InterPro" id="IPR006664">
    <property type="entry name" value="OMP_bac"/>
</dbReference>
<evidence type="ECO:0000256" key="1">
    <source>
        <dbReference type="ARBA" id="ARBA00004442"/>
    </source>
</evidence>
<dbReference type="InterPro" id="IPR006665">
    <property type="entry name" value="OmpA-like"/>
</dbReference>
<dbReference type="PROSITE" id="PS51123">
    <property type="entry name" value="OMPA_2"/>
    <property type="match status" value="1"/>
</dbReference>
<dbReference type="Pfam" id="PF00691">
    <property type="entry name" value="OmpA"/>
    <property type="match status" value="1"/>
</dbReference>
<comment type="subcellular location">
    <subcellularLocation>
        <location evidence="1">Cell outer membrane</location>
    </subcellularLocation>
</comment>
<evidence type="ECO:0000256" key="4">
    <source>
        <dbReference type="PROSITE-ProRule" id="PRU00473"/>
    </source>
</evidence>
<dbReference type="PRINTS" id="PR01021">
    <property type="entry name" value="OMPADOMAIN"/>
</dbReference>
<evidence type="ECO:0000313" key="7">
    <source>
        <dbReference type="EMBL" id="MYN45106.1"/>
    </source>
</evidence>
<dbReference type="PANTHER" id="PTHR30329:SF21">
    <property type="entry name" value="LIPOPROTEIN YIAD-RELATED"/>
    <property type="match status" value="1"/>
</dbReference>
<sequence length="261" mass="27768">MLLRRSALLPGAVLLFALPLQAQTPASTIPVAGQIVVQGALPDEASKAALMARLRELYGAERVVDQLSIAAVSMPAGWNSYLLKLIQPNLKLISKGELKVDGTRVSVRGEVANEAQRQQLASDMATSLNSSYTVSNGLRVSAAEQTLLDETLAHRIIEFESGKAALAPSGQRILDEMAAALLKVNGKKVAVIGHTDNVGARESNLALSLARAEAVRRYLGEKGIAPAQIQVSGQGPDHPVAENTSADGRARNRRIEFRVLP</sequence>
<gene>
    <name evidence="7" type="ORF">GTP23_08525</name>
</gene>
<proteinExistence type="predicted"/>
<dbReference type="Gene3D" id="3.40.1520.20">
    <property type="match status" value="1"/>
</dbReference>
<dbReference type="InterPro" id="IPR054121">
    <property type="entry name" value="ArfA_BON-like"/>
</dbReference>
<dbReference type="PANTHER" id="PTHR30329">
    <property type="entry name" value="STATOR ELEMENT OF FLAGELLAR MOTOR COMPLEX"/>
    <property type="match status" value="1"/>
</dbReference>